<dbReference type="Gene3D" id="3.30.470.10">
    <property type="match status" value="1"/>
</dbReference>
<dbReference type="GO" id="GO:0046394">
    <property type="term" value="P:carboxylic acid biosynthetic process"/>
    <property type="evidence" value="ECO:0007669"/>
    <property type="project" value="UniProtKB-ARBA"/>
</dbReference>
<evidence type="ECO:0000313" key="3">
    <source>
        <dbReference type="EMBL" id="GBG74343.1"/>
    </source>
</evidence>
<gene>
    <name evidence="3" type="ORF">CBR_g18754</name>
</gene>
<evidence type="ECO:0000256" key="2">
    <source>
        <dbReference type="SAM" id="MobiDB-lite"/>
    </source>
</evidence>
<dbReference type="InterPro" id="IPR001544">
    <property type="entry name" value="Aminotrans_IV"/>
</dbReference>
<reference evidence="3 4" key="1">
    <citation type="journal article" date="2018" name="Cell">
        <title>The Chara Genome: Secondary Complexity and Implications for Plant Terrestrialization.</title>
        <authorList>
            <person name="Nishiyama T."/>
            <person name="Sakayama H."/>
            <person name="Vries J.D."/>
            <person name="Buschmann H."/>
            <person name="Saint-Marcoux D."/>
            <person name="Ullrich K.K."/>
            <person name="Haas F.B."/>
            <person name="Vanderstraeten L."/>
            <person name="Becker D."/>
            <person name="Lang D."/>
            <person name="Vosolsobe S."/>
            <person name="Rombauts S."/>
            <person name="Wilhelmsson P.K.I."/>
            <person name="Janitza P."/>
            <person name="Kern R."/>
            <person name="Heyl A."/>
            <person name="Rumpler F."/>
            <person name="Villalobos L.I.A.C."/>
            <person name="Clay J.M."/>
            <person name="Skokan R."/>
            <person name="Toyoda A."/>
            <person name="Suzuki Y."/>
            <person name="Kagoshima H."/>
            <person name="Schijlen E."/>
            <person name="Tajeshwar N."/>
            <person name="Catarino B."/>
            <person name="Hetherington A.J."/>
            <person name="Saltykova A."/>
            <person name="Bonnot C."/>
            <person name="Breuninger H."/>
            <person name="Symeonidi A."/>
            <person name="Radhakrishnan G.V."/>
            <person name="Van Nieuwerburgh F."/>
            <person name="Deforce D."/>
            <person name="Chang C."/>
            <person name="Karol K.G."/>
            <person name="Hedrich R."/>
            <person name="Ulvskov P."/>
            <person name="Glockner G."/>
            <person name="Delwiche C.F."/>
            <person name="Petrasek J."/>
            <person name="Van de Peer Y."/>
            <person name="Friml J."/>
            <person name="Beilby M."/>
            <person name="Dolan L."/>
            <person name="Kohara Y."/>
            <person name="Sugano S."/>
            <person name="Fujiyama A."/>
            <person name="Delaux P.-M."/>
            <person name="Quint M."/>
            <person name="TheiBen G."/>
            <person name="Hagemann M."/>
            <person name="Harholt J."/>
            <person name="Dunand C."/>
            <person name="Zachgo S."/>
            <person name="Langdale J."/>
            <person name="Maumus F."/>
            <person name="Straeten D.V.D."/>
            <person name="Gould S.B."/>
            <person name="Rensing S.A."/>
        </authorList>
    </citation>
    <scope>NUCLEOTIDE SEQUENCE [LARGE SCALE GENOMIC DNA]</scope>
    <source>
        <strain evidence="3 4">S276</strain>
    </source>
</reference>
<accession>A0A388KWK7</accession>
<keyword evidence="4" id="KW-1185">Reference proteome</keyword>
<sequence length="496" mass="53720">MAAMAAMADATTPFTERCEKREVDGDGVVHTGEDGAEAGDEEVKAVENLAVGPVLTASEVIQRLRSQLHPNVGTYRLMYSSLVGGFISDPAAMVIPMDDHMVHRSHGVFDTTNLINGHLYQLDDHLDRLLRSAAAAKLEAPFPRAQLRHLLITLANLAGCTDGHLRFWISAGPGGFFTSPAECPRTVFYAVVLAQAKDYPDPRRPFKAVTSTVPMKPPFFATVKTVAYLPNVLVDIEGTENGCDVGIWKDADDCVGEGPCANVLFVSREGVLLSPPFDGILSGCTVKTVLKLAETLLVIREGERGGAGGAEETQENGEQQPLKRRAVQDGIEVKKVRRDEIPTVRSVQCQEEGDGGIEKEEEEEETTSVGAVQLLPPSPSGLGSPSMAEKAGGREVTKGEEEKEEENGGQRTGQGQKNRVHLHGIEIRKIKLEEVFSFAEAMYVGSGHLVTPIGVWDGQLIGDGRPGPVTLQLRELLEEDMSNPKNLVKLDYRPLK</sequence>
<organism evidence="3 4">
    <name type="scientific">Chara braunii</name>
    <name type="common">Braun's stonewort</name>
    <dbReference type="NCBI Taxonomy" id="69332"/>
    <lineage>
        <taxon>Eukaryota</taxon>
        <taxon>Viridiplantae</taxon>
        <taxon>Streptophyta</taxon>
        <taxon>Charophyceae</taxon>
        <taxon>Charales</taxon>
        <taxon>Characeae</taxon>
        <taxon>Chara</taxon>
    </lineage>
</organism>
<dbReference type="InterPro" id="IPR050571">
    <property type="entry name" value="Class-IV_PLP-Dep_Aminotrnsfr"/>
</dbReference>
<proteinExistence type="inferred from homology"/>
<feature type="region of interest" description="Disordered" evidence="2">
    <location>
        <begin position="344"/>
        <end position="418"/>
    </location>
</feature>
<dbReference type="GO" id="GO:0003824">
    <property type="term" value="F:catalytic activity"/>
    <property type="evidence" value="ECO:0007669"/>
    <property type="project" value="InterPro"/>
</dbReference>
<comment type="caution">
    <text evidence="3">The sequence shown here is derived from an EMBL/GenBank/DDBJ whole genome shotgun (WGS) entry which is preliminary data.</text>
</comment>
<evidence type="ECO:0000256" key="1">
    <source>
        <dbReference type="ARBA" id="ARBA00009320"/>
    </source>
</evidence>
<feature type="compositionally biased region" description="Basic and acidic residues" evidence="2">
    <location>
        <begin position="391"/>
        <end position="401"/>
    </location>
</feature>
<dbReference type="OrthoDB" id="25921at2759"/>
<dbReference type="STRING" id="69332.A0A388KWK7"/>
<comment type="similarity">
    <text evidence="1">Belongs to the class-IV pyridoxal-phosphate-dependent aminotransferase family.</text>
</comment>
<dbReference type="SUPFAM" id="SSF56752">
    <property type="entry name" value="D-aminoacid aminotransferase-like PLP-dependent enzymes"/>
    <property type="match status" value="2"/>
</dbReference>
<evidence type="ECO:0000313" key="4">
    <source>
        <dbReference type="Proteomes" id="UP000265515"/>
    </source>
</evidence>
<dbReference type="InterPro" id="IPR036038">
    <property type="entry name" value="Aminotransferase-like"/>
</dbReference>
<dbReference type="PANTHER" id="PTHR42743:SF22">
    <property type="entry name" value="D-AMINO-ACID TRANSAMINASE, CHLOROPLASTIC"/>
    <property type="match status" value="1"/>
</dbReference>
<dbReference type="Gene3D" id="3.20.10.10">
    <property type="entry name" value="D-amino Acid Aminotransferase, subunit A, domain 2"/>
    <property type="match status" value="2"/>
</dbReference>
<dbReference type="Gramene" id="GBG74343">
    <property type="protein sequence ID" value="GBG74343"/>
    <property type="gene ID" value="CBR_g18754"/>
</dbReference>
<dbReference type="EMBL" id="BFEA01000201">
    <property type="protein sequence ID" value="GBG74343.1"/>
    <property type="molecule type" value="Genomic_DNA"/>
</dbReference>
<dbReference type="FunFam" id="3.30.470.10:FF:000008">
    <property type="entry name" value="D-amino-acid transaminase, chloroplastic"/>
    <property type="match status" value="1"/>
</dbReference>
<dbReference type="InterPro" id="IPR043132">
    <property type="entry name" value="BCAT-like_C"/>
</dbReference>
<dbReference type="InterPro" id="IPR043131">
    <property type="entry name" value="BCAT-like_N"/>
</dbReference>
<protein>
    <submittedName>
        <fullName evidence="3">Uncharacterized protein</fullName>
    </submittedName>
</protein>
<feature type="region of interest" description="Disordered" evidence="2">
    <location>
        <begin position="304"/>
        <end position="327"/>
    </location>
</feature>
<dbReference type="Proteomes" id="UP000265515">
    <property type="component" value="Unassembled WGS sequence"/>
</dbReference>
<dbReference type="AlphaFoldDB" id="A0A388KWK7"/>
<feature type="compositionally biased region" description="Acidic residues" evidence="2">
    <location>
        <begin position="351"/>
        <end position="366"/>
    </location>
</feature>
<name>A0A388KWK7_CHABU</name>
<dbReference type="PANTHER" id="PTHR42743">
    <property type="entry name" value="AMINO-ACID AMINOTRANSFERASE"/>
    <property type="match status" value="1"/>
</dbReference>
<feature type="region of interest" description="Disordered" evidence="2">
    <location>
        <begin position="16"/>
        <end position="39"/>
    </location>
</feature>
<dbReference type="Pfam" id="PF01063">
    <property type="entry name" value="Aminotran_4"/>
    <property type="match status" value="1"/>
</dbReference>